<proteinExistence type="predicted"/>
<dbReference type="AlphaFoldDB" id="A0A8J6HWB2"/>
<evidence type="ECO:0008006" key="5">
    <source>
        <dbReference type="Google" id="ProtNLM"/>
    </source>
</evidence>
<dbReference type="EMBL" id="JAAKDE010000004">
    <property type="protein sequence ID" value="MBA2132432.1"/>
    <property type="molecule type" value="Genomic_DNA"/>
</dbReference>
<feature type="coiled-coil region" evidence="1">
    <location>
        <begin position="169"/>
        <end position="199"/>
    </location>
</feature>
<accession>A0A8J6HWB2</accession>
<keyword evidence="4" id="KW-1185">Reference proteome</keyword>
<dbReference type="SUPFAM" id="SSF58104">
    <property type="entry name" value="Methyl-accepting chemotaxis protein (MCP) signaling domain"/>
    <property type="match status" value="1"/>
</dbReference>
<feature type="transmembrane region" description="Helical" evidence="2">
    <location>
        <begin position="41"/>
        <end position="61"/>
    </location>
</feature>
<sequence length="264" mass="30032">MEPVNLLREHEKWANRVCSTLLSIFAICAIPVFFVLQNVPWRWRIILAVVGLITGCFFVYFGKNEQTSQYTKYVTAIFLNAFGFLMTITMGEGNRSVPFYFFSILAFCLIYLQPGVILIAFIGTLLSHGIMMSFFPEQIFALHQPAMYIYAGFIYLLYALAIHTIAQKARQLLNDFKRREEEERKIKEELLKIQNQIANTAARLHSTSQELANGASNLMAAFHETASAIEQMTQMVDVETLEVTKVANTVTEINAIADHIKKNV</sequence>
<dbReference type="Proteomes" id="UP000657177">
    <property type="component" value="Unassembled WGS sequence"/>
</dbReference>
<feature type="transmembrane region" description="Helical" evidence="2">
    <location>
        <begin position="97"/>
        <end position="126"/>
    </location>
</feature>
<feature type="transmembrane region" description="Helical" evidence="2">
    <location>
        <begin position="73"/>
        <end position="91"/>
    </location>
</feature>
<organism evidence="3 4">
    <name type="scientific">Capillibacterium thermochitinicola</name>
    <dbReference type="NCBI Taxonomy" id="2699427"/>
    <lineage>
        <taxon>Bacteria</taxon>
        <taxon>Bacillati</taxon>
        <taxon>Bacillota</taxon>
        <taxon>Capillibacterium</taxon>
    </lineage>
</organism>
<name>A0A8J6HWB2_9FIRM</name>
<evidence type="ECO:0000256" key="1">
    <source>
        <dbReference type="SAM" id="Coils"/>
    </source>
</evidence>
<evidence type="ECO:0000256" key="2">
    <source>
        <dbReference type="SAM" id="Phobius"/>
    </source>
</evidence>
<keyword evidence="2" id="KW-1133">Transmembrane helix</keyword>
<keyword evidence="2" id="KW-0472">Membrane</keyword>
<evidence type="ECO:0000313" key="4">
    <source>
        <dbReference type="Proteomes" id="UP000657177"/>
    </source>
</evidence>
<comment type="caution">
    <text evidence="3">The sequence shown here is derived from an EMBL/GenBank/DDBJ whole genome shotgun (WGS) entry which is preliminary data.</text>
</comment>
<evidence type="ECO:0000313" key="3">
    <source>
        <dbReference type="EMBL" id="MBA2132432.1"/>
    </source>
</evidence>
<feature type="transmembrane region" description="Helical" evidence="2">
    <location>
        <begin position="17"/>
        <end position="35"/>
    </location>
</feature>
<reference evidence="3" key="1">
    <citation type="submission" date="2020-06" db="EMBL/GenBank/DDBJ databases">
        <title>Novel chitinolytic bacterium.</title>
        <authorList>
            <person name="Ungkulpasvich U."/>
            <person name="Kosugi A."/>
            <person name="Uke A."/>
        </authorList>
    </citation>
    <scope>NUCLEOTIDE SEQUENCE</scope>
    <source>
        <strain evidence="3">UUS1-1</strain>
    </source>
</reference>
<protein>
    <recommendedName>
        <fullName evidence="5">Methyl-accepting chemotaxis protein</fullName>
    </recommendedName>
</protein>
<feature type="transmembrane region" description="Helical" evidence="2">
    <location>
        <begin position="147"/>
        <end position="166"/>
    </location>
</feature>
<keyword evidence="2" id="KW-0812">Transmembrane</keyword>
<dbReference type="RefSeq" id="WP_181338883.1">
    <property type="nucleotide sequence ID" value="NZ_JAAKDE010000004.1"/>
</dbReference>
<keyword evidence="1" id="KW-0175">Coiled coil</keyword>
<gene>
    <name evidence="3" type="ORF">G5B42_02585</name>
</gene>